<accession>A0ABT5ECQ3</accession>
<dbReference type="Proteomes" id="UP001221686">
    <property type="component" value="Unassembled WGS sequence"/>
</dbReference>
<organism evidence="3 4">
    <name type="scientific">Nannocystis bainbridge</name>
    <dbReference type="NCBI Taxonomy" id="2995303"/>
    <lineage>
        <taxon>Bacteria</taxon>
        <taxon>Pseudomonadati</taxon>
        <taxon>Myxococcota</taxon>
        <taxon>Polyangia</taxon>
        <taxon>Nannocystales</taxon>
        <taxon>Nannocystaceae</taxon>
        <taxon>Nannocystis</taxon>
    </lineage>
</organism>
<evidence type="ECO:0000313" key="4">
    <source>
        <dbReference type="Proteomes" id="UP001221686"/>
    </source>
</evidence>
<gene>
    <name evidence="3" type="ORF">POL25_42625</name>
</gene>
<name>A0ABT5ECQ3_9BACT</name>
<sequence length="449" mass="47665">MSLEEPPIRIPLFTGDGFAEDLGFVGVWTAACTVTLAAIPLLATGHWIVAVLVLLVGSFLAAAWWSFPAHAWAQRPADVYIAREGLRVVGGAADGVRLAWADVDPARCAVVQDDGIFMRRLVIASRDGGSVVLARGDELASFTAVLDVLRAYNGLDPLPDGVVAEFDPNALTEARGRGKKRRKQHRPEAMEREQPKPAALRPPEPRPADAPDVVGCPGCGAAVAPADAPAVQCRHCGAACAMPELLRTRLREVSRGAALAARNHRRLRRLLAQPRAGWTQALVLGLAGLPVLLWLLALAIFSALLWRDALDGAAFVGLFAPPLLLGISLPIAAGLYTCRRRAVRVLTLDFAATPPDRAGSPLRCRVCGAPLAAADDGLVVGCAYCRASNIVAVATPRTPIRQERQATTIDDAVGMFQAELLFRVIGFAVFAVPGLVLAWSAVGLLFPAR</sequence>
<feature type="transmembrane region" description="Helical" evidence="2">
    <location>
        <begin position="47"/>
        <end position="67"/>
    </location>
</feature>
<evidence type="ECO:0000256" key="1">
    <source>
        <dbReference type="SAM" id="MobiDB-lite"/>
    </source>
</evidence>
<keyword evidence="2" id="KW-0472">Membrane</keyword>
<keyword evidence="4" id="KW-1185">Reference proteome</keyword>
<evidence type="ECO:0000313" key="3">
    <source>
        <dbReference type="EMBL" id="MDC0723655.1"/>
    </source>
</evidence>
<keyword evidence="2" id="KW-0812">Transmembrane</keyword>
<feature type="transmembrane region" description="Helical" evidence="2">
    <location>
        <begin position="424"/>
        <end position="446"/>
    </location>
</feature>
<feature type="transmembrane region" description="Helical" evidence="2">
    <location>
        <begin position="281"/>
        <end position="306"/>
    </location>
</feature>
<keyword evidence="2" id="KW-1133">Transmembrane helix</keyword>
<dbReference type="RefSeq" id="WP_272092198.1">
    <property type="nucleotide sequence ID" value="NZ_JAQNDL010000005.1"/>
</dbReference>
<dbReference type="EMBL" id="JAQNDL010000005">
    <property type="protein sequence ID" value="MDC0723655.1"/>
    <property type="molecule type" value="Genomic_DNA"/>
</dbReference>
<feature type="transmembrane region" description="Helical" evidence="2">
    <location>
        <begin position="312"/>
        <end position="336"/>
    </location>
</feature>
<reference evidence="3 4" key="1">
    <citation type="submission" date="2022-11" db="EMBL/GenBank/DDBJ databases">
        <title>Minimal conservation of predation-associated metabolite biosynthetic gene clusters underscores biosynthetic potential of Myxococcota including descriptions for ten novel species: Archangium lansinium sp. nov., Myxococcus landrumus sp. nov., Nannocystis bai.</title>
        <authorList>
            <person name="Ahearne A."/>
            <person name="Stevens C."/>
            <person name="Dowd S."/>
        </authorList>
    </citation>
    <scope>NUCLEOTIDE SEQUENCE [LARGE SCALE GENOMIC DNA]</scope>
    <source>
        <strain evidence="3 4">BB15-2</strain>
    </source>
</reference>
<proteinExistence type="predicted"/>
<feature type="region of interest" description="Disordered" evidence="1">
    <location>
        <begin position="173"/>
        <end position="209"/>
    </location>
</feature>
<evidence type="ECO:0000256" key="2">
    <source>
        <dbReference type="SAM" id="Phobius"/>
    </source>
</evidence>
<feature type="compositionally biased region" description="Basic and acidic residues" evidence="1">
    <location>
        <begin position="186"/>
        <end position="195"/>
    </location>
</feature>
<protein>
    <submittedName>
        <fullName evidence="3">Uncharacterized protein</fullName>
    </submittedName>
</protein>
<comment type="caution">
    <text evidence="3">The sequence shown here is derived from an EMBL/GenBank/DDBJ whole genome shotgun (WGS) entry which is preliminary data.</text>
</comment>
<feature type="transmembrane region" description="Helical" evidence="2">
    <location>
        <begin position="21"/>
        <end position="41"/>
    </location>
</feature>